<keyword evidence="5" id="KW-0067">ATP-binding</keyword>
<dbReference type="OrthoDB" id="851998at2759"/>
<evidence type="ECO:0000256" key="5">
    <source>
        <dbReference type="ARBA" id="ARBA00022840"/>
    </source>
</evidence>
<evidence type="ECO:0000256" key="4">
    <source>
        <dbReference type="ARBA" id="ARBA00022821"/>
    </source>
</evidence>
<proteinExistence type="predicted"/>
<dbReference type="Pfam" id="PF18052">
    <property type="entry name" value="Rx_N"/>
    <property type="match status" value="1"/>
</dbReference>
<dbReference type="SMART" id="SM00369">
    <property type="entry name" value="LRR_TYP"/>
    <property type="match status" value="4"/>
</dbReference>
<dbReference type="Proteomes" id="UP000886885">
    <property type="component" value="Chromosome 17A"/>
</dbReference>
<evidence type="ECO:0000259" key="7">
    <source>
        <dbReference type="Pfam" id="PF18052"/>
    </source>
</evidence>
<dbReference type="PANTHER" id="PTHR36766">
    <property type="entry name" value="PLANT BROAD-SPECTRUM MILDEW RESISTANCE PROTEIN RPW8"/>
    <property type="match status" value="1"/>
</dbReference>
<dbReference type="GO" id="GO:0043531">
    <property type="term" value="F:ADP binding"/>
    <property type="evidence" value="ECO:0007669"/>
    <property type="project" value="InterPro"/>
</dbReference>
<dbReference type="Pfam" id="PF00931">
    <property type="entry name" value="NB-ARC"/>
    <property type="match status" value="2"/>
</dbReference>
<dbReference type="EMBL" id="JAAWWB010000033">
    <property type="protein sequence ID" value="KAG6742388.1"/>
    <property type="molecule type" value="Genomic_DNA"/>
</dbReference>
<evidence type="ECO:0000313" key="10">
    <source>
        <dbReference type="Proteomes" id="UP000886885"/>
    </source>
</evidence>
<evidence type="ECO:0000313" key="9">
    <source>
        <dbReference type="EMBL" id="KAG6742388.1"/>
    </source>
</evidence>
<keyword evidence="3" id="KW-0547">Nucleotide-binding</keyword>
<keyword evidence="10" id="KW-1185">Reference proteome</keyword>
<keyword evidence="1" id="KW-0433">Leucine-rich repeat</keyword>
<dbReference type="Pfam" id="PF25019">
    <property type="entry name" value="LRR_R13L1-DRL21"/>
    <property type="match status" value="1"/>
</dbReference>
<dbReference type="InterPro" id="IPR041118">
    <property type="entry name" value="Rx_N"/>
</dbReference>
<sequence length="1661" mass="186948">MALELIGGSILSPVIQVLVDRLASRQVLGFFKSHKLDDGLLEKLKETLSTVNGLLDDAEEKQITKLAVKNWLNDVKHAVYEAEDILDEIDYEYLRSKDIDRHDSNWVRDRVPFLNPANRRMKEMGAELQKILEKLERLLKHKGDLRHIECTGGWRPLSEKTTPLVNESQVYGRDADKEAIMEHLLTQHNTDGTNLCAVPIVGMGGIGKTALAQLIYNDEKVDQCFQLKAWVWASQQFDVARIIKDIIKKIKARTCPTKEPDESLMEAVKGKKLLLVLDDAWNIEYNEWDKLLLPLRYVEHGSKIVVTTREEDVAKVTQTVISSHRLNVISDEDCWKLFARDAFSGVNSGAVSHLEAFGREIYSEKVQRFTAGSENSWGRFALHFSMHDIISDLAEYVSGEFCFKLGINESGSRLEGEHSCSLPERTRYLSITSAAAYGGGLPIFHSIHGVQHWRTLFPLYTLREVDIEALNDILPNLKRLRMLSLCHPKGISSQLLKSIGNLKRLHISSQLLNSIGNLKHLRHLDLSCTAIERLPESVCTLYYLQSLLLKECRHLIELPSNLSNLVDLQHLDIEGTNLKEMPPKMGKLTKLRILESYIVGKDSGSSMKELGKLSHIRKKLSIRNLRDVANAQDALDGNLKGKKKIEELGLTWDGSTDDTPHERDVLEKLEPSENVKELAIIGYGGTTFPGWLGNSSFSNMVVLLLYGCKNCILLPPLGQLPSLEELHIEGFDDVVAVGSEFYGSNPLIVKPFKSLKILKFAGMKKWQEWETDVDGAFPHLADLRIRHCPKLTNGLPSHLPCLLSLYIQECPQLVVSIPEAPMLDVINVPEGDESRIYGVSDLHCLHFRRDPQLKGMEQMSHLVPSSFTEIQIEECSSFKCCQLDLLPQVSTLTIEHCPNLESLCIGERPLPALCHLTISHCPKLVSFPKGGLAAPDLTRLVLEGCSYLKSLPENMRSLLPSLQDLQLISLPEVYSFPEGGLPFKLNTLYIVDCIKLKVCGLQALPSLSCFRLTGNDVESFEEETLPSTLTTLEINRLENLKSLDYKELYHLTSLQRLCILGCPKLESISELALPSSLQYLYLRNLESLDYMGLHHLTSLDTLKIKSCPKLEFISEQVLPTSLEYQGLHHLTSLTNLSIKSYPKLESISERALPSSLECLHLCKLESLDYIGLQHLTSLHKLKIGSCPKLESLQGLPSSLEFLQLWDQQDRDYKELRHLTSLRKMKIRRSLKLESLQEGTLPSSLEDLEIWDLEDLEYKGFQHLTSLRKLHICSSPKLESMPGEKLPSSLVSLQISGLINLKSVMGRQHLTSLRELIISDCPKLESVPGEGLSQCNIRGEFESKRGASPSDSSKVSAKPVPNNEWDKLLLPLRFVEQGSKIVVATRDQDVAKVTQTVITSHRLNVISDEDCWKLFARDAFSDFSMHDLISDLAEYASGEFCFKLGINESGSGLEGQNLRALFLRKVDIEALNDILPNLKRLRMLWKGDTTDEEYVFTTILLSIQTINNCKFLKKGYDTRHEREVLERLEPSENVKELAINGYGELHPLATTGAAAFSRRAQINGFDEVVAVGPEFYGSDSSIENPFKSLKILQFKGTKKWQEWKTDVAGAFPQLTDLIILGCPELTSAVPRHLPSLSIIGIEECPQLGEGFRIRPNLPERQK</sequence>
<comment type="caution">
    <text evidence="9">The sequence shown here is derived from an EMBL/GenBank/DDBJ whole genome shotgun (WGS) entry which is preliminary data.</text>
</comment>
<feature type="domain" description="NB-ARC" evidence="6">
    <location>
        <begin position="1362"/>
        <end position="1420"/>
    </location>
</feature>
<dbReference type="InterPro" id="IPR056789">
    <property type="entry name" value="LRR_R13L1-DRL21"/>
</dbReference>
<evidence type="ECO:0000259" key="8">
    <source>
        <dbReference type="Pfam" id="PF25019"/>
    </source>
</evidence>
<organism evidence="9 10">
    <name type="scientific">Populus tomentosa</name>
    <name type="common">Chinese white poplar</name>
    <dbReference type="NCBI Taxonomy" id="118781"/>
    <lineage>
        <taxon>Eukaryota</taxon>
        <taxon>Viridiplantae</taxon>
        <taxon>Streptophyta</taxon>
        <taxon>Embryophyta</taxon>
        <taxon>Tracheophyta</taxon>
        <taxon>Spermatophyta</taxon>
        <taxon>Magnoliopsida</taxon>
        <taxon>eudicotyledons</taxon>
        <taxon>Gunneridae</taxon>
        <taxon>Pentapetalae</taxon>
        <taxon>rosids</taxon>
        <taxon>fabids</taxon>
        <taxon>Malpighiales</taxon>
        <taxon>Salicaceae</taxon>
        <taxon>Saliceae</taxon>
        <taxon>Populus</taxon>
    </lineage>
</organism>
<keyword evidence="4" id="KW-0611">Plant defense</keyword>
<evidence type="ECO:0000256" key="3">
    <source>
        <dbReference type="ARBA" id="ARBA00022741"/>
    </source>
</evidence>
<accession>A0A8X7XX55</accession>
<reference evidence="9" key="1">
    <citation type="journal article" date="2020" name="bioRxiv">
        <title>Hybrid origin of Populus tomentosa Carr. identified through genome sequencing and phylogenomic analysis.</title>
        <authorList>
            <person name="An X."/>
            <person name="Gao K."/>
            <person name="Chen Z."/>
            <person name="Li J."/>
            <person name="Yang X."/>
            <person name="Yang X."/>
            <person name="Zhou J."/>
            <person name="Guo T."/>
            <person name="Zhao T."/>
            <person name="Huang S."/>
            <person name="Miao D."/>
            <person name="Khan W.U."/>
            <person name="Rao P."/>
            <person name="Ye M."/>
            <person name="Lei B."/>
            <person name="Liao W."/>
            <person name="Wang J."/>
            <person name="Ji L."/>
            <person name="Li Y."/>
            <person name="Guo B."/>
            <person name="Mustafa N.S."/>
            <person name="Li S."/>
            <person name="Yun Q."/>
            <person name="Keller S.R."/>
            <person name="Mao J."/>
            <person name="Zhang R."/>
            <person name="Strauss S.H."/>
        </authorList>
    </citation>
    <scope>NUCLEOTIDE SEQUENCE</scope>
    <source>
        <strain evidence="9">GM15</strain>
        <tissue evidence="9">Leaf</tissue>
    </source>
</reference>
<feature type="domain" description="R13L1/DRL21-like LRR repeat region" evidence="8">
    <location>
        <begin position="607"/>
        <end position="730"/>
    </location>
</feature>
<gene>
    <name evidence="9" type="ORF">POTOM_053259</name>
</gene>
<evidence type="ECO:0000256" key="2">
    <source>
        <dbReference type="ARBA" id="ARBA00022737"/>
    </source>
</evidence>
<evidence type="ECO:0000256" key="1">
    <source>
        <dbReference type="ARBA" id="ARBA00022614"/>
    </source>
</evidence>
<name>A0A8X7XX55_POPTO</name>
<feature type="domain" description="NB-ARC" evidence="6">
    <location>
        <begin position="174"/>
        <end position="344"/>
    </location>
</feature>
<keyword evidence="2" id="KW-0677">Repeat</keyword>
<dbReference type="GO" id="GO:0006952">
    <property type="term" value="P:defense response"/>
    <property type="evidence" value="ECO:0007669"/>
    <property type="project" value="UniProtKB-KW"/>
</dbReference>
<dbReference type="InterPro" id="IPR002182">
    <property type="entry name" value="NB-ARC"/>
</dbReference>
<dbReference type="GO" id="GO:0005524">
    <property type="term" value="F:ATP binding"/>
    <property type="evidence" value="ECO:0007669"/>
    <property type="project" value="UniProtKB-KW"/>
</dbReference>
<dbReference type="PANTHER" id="PTHR36766:SF40">
    <property type="entry name" value="DISEASE RESISTANCE PROTEIN RGA3"/>
    <property type="match status" value="1"/>
</dbReference>
<dbReference type="InterPro" id="IPR003591">
    <property type="entry name" value="Leu-rich_rpt_typical-subtyp"/>
</dbReference>
<feature type="domain" description="Disease resistance N-terminal" evidence="7">
    <location>
        <begin position="11"/>
        <end position="101"/>
    </location>
</feature>
<evidence type="ECO:0000259" key="6">
    <source>
        <dbReference type="Pfam" id="PF00931"/>
    </source>
</evidence>
<protein>
    <submittedName>
        <fullName evidence="9">Uncharacterized protein</fullName>
    </submittedName>
</protein>